<evidence type="ECO:0000313" key="5">
    <source>
        <dbReference type="Proteomes" id="UP000184267"/>
    </source>
</evidence>
<reference evidence="4 5" key="1">
    <citation type="submission" date="2016-10" db="EMBL/GenBank/DDBJ databases">
        <title>Genome sequence of the basidiomycete white-rot fungus Trametes pubescens.</title>
        <authorList>
            <person name="Makela M.R."/>
            <person name="Granchi Z."/>
            <person name="Peng M."/>
            <person name="De Vries R.P."/>
            <person name="Grigoriev I."/>
            <person name="Riley R."/>
            <person name="Hilden K."/>
        </authorList>
    </citation>
    <scope>NUCLEOTIDE SEQUENCE [LARGE SCALE GENOMIC DNA]</scope>
    <source>
        <strain evidence="4 5">FBCC735</strain>
    </source>
</reference>
<evidence type="ECO:0000313" key="4">
    <source>
        <dbReference type="EMBL" id="OJT01738.1"/>
    </source>
</evidence>
<feature type="compositionally biased region" description="Basic residues" evidence="2">
    <location>
        <begin position="1"/>
        <end position="12"/>
    </location>
</feature>
<sequence length="896" mass="97501">MQRTYSRKRNQRRSYTAEDATDDEPSSSENTQVRPRKRQKIDVEVVVPSPGKNGRFSRAPSAAVRSGNDDDSFPAHSVSKPSTRLTTPSKERALGTTTPPRRPIVRSATITDENPHAAKDLSELFSFASSATSASGPSRVAPKTQTGVARRMLARSRTEGSVISISSTSEPGSADVSVNVTPQKLRNFRSDSLLDSPSGRASSPSPSKARPPDDISSPPIRPTLANTNVRTYAGKSRSFLVALPQSQAGALGLESHSQGLIDDTGTMYGESQEDDFEMRESYTELRERWGVDASEDDPRPLSPLQASPSPKGKGKKRKGLREEPPARLLPNGMMNDLKSITELRSKGESRRFLDEVGYLFEGLDAACTLGVRRGSALEIVTKLCDIEFARRAKAADFLGRAWEVLRDAGAGNGDKVLDSILVFYAALVARDPTDILELASKSDFASTLHRLLSSLDCSNDPLWLISENAGPSELKAAGISKGEITLLNNLHRLIRKKSGLLEDTDAISNRLLISQALVIVSPSAHNLSHLPTLLHSLSVEIKPLPSRASAYISGLSLFPPPSPTSYMDTPSLLHLDNCLRLLDSCLLGSWSITSEEMPAQTSQLDELREHDFAEAIIALCITCGIILLDSDLEDHRPVASKCMESALRVLINLTHDDLQWCHAVLDDELAMTAIMHLIVMAQQQRRLLEKQAAADEADDDDGDNAARCLDRMCLALGLLTNLVQATPGTKTIMNETLLDFDCPGKRGCIRRCHCPGRKSALACLAQVYAQHLSSSNELDVVVRGHMAVLFGLIMDRAPANQRTLLDALPGTSDREKLGALLQHAQDFTLFYVTLTRKMAEARTRGEDEDAEGMDLGSDGSVHPSTTRTGRVLRDSKGEAVAKGVILLLKKLRDQGT</sequence>
<gene>
    <name evidence="4" type="ORF">TRAPUB_7794</name>
</gene>
<dbReference type="PANTHER" id="PTHR22100:SF13">
    <property type="entry name" value="WINGS APART-LIKE PROTEIN HOMOLOG"/>
    <property type="match status" value="1"/>
</dbReference>
<evidence type="ECO:0000259" key="3">
    <source>
        <dbReference type="Pfam" id="PF07814"/>
    </source>
</evidence>
<feature type="compositionally biased region" description="Polar residues" evidence="2">
    <location>
        <begin position="79"/>
        <end position="88"/>
    </location>
</feature>
<protein>
    <recommendedName>
        <fullName evidence="3">Wings apart-like protein C-terminal domain-containing protein</fullName>
    </recommendedName>
</protein>
<feature type="domain" description="Wings apart-like protein C-terminal" evidence="3">
    <location>
        <begin position="338"/>
        <end position="724"/>
    </location>
</feature>
<accession>A0A1M2V2D2</accession>
<name>A0A1M2V2D2_TRAPU</name>
<dbReference type="Pfam" id="PF07814">
    <property type="entry name" value="WAPL"/>
    <property type="match status" value="1"/>
</dbReference>
<dbReference type="OMA" id="MRESYTE"/>
<proteinExistence type="inferred from homology"/>
<dbReference type="AlphaFoldDB" id="A0A1M2V2D2"/>
<dbReference type="STRING" id="154538.A0A1M2V2D2"/>
<organism evidence="4 5">
    <name type="scientific">Trametes pubescens</name>
    <name type="common">White-rot fungus</name>
    <dbReference type="NCBI Taxonomy" id="154538"/>
    <lineage>
        <taxon>Eukaryota</taxon>
        <taxon>Fungi</taxon>
        <taxon>Dikarya</taxon>
        <taxon>Basidiomycota</taxon>
        <taxon>Agaricomycotina</taxon>
        <taxon>Agaricomycetes</taxon>
        <taxon>Polyporales</taxon>
        <taxon>Polyporaceae</taxon>
        <taxon>Trametes</taxon>
    </lineage>
</organism>
<comment type="caution">
    <text evidence="4">The sequence shown here is derived from an EMBL/GenBank/DDBJ whole genome shotgun (WGS) entry which is preliminary data.</text>
</comment>
<dbReference type="EMBL" id="MNAD01001723">
    <property type="protein sequence ID" value="OJT01738.1"/>
    <property type="molecule type" value="Genomic_DNA"/>
</dbReference>
<keyword evidence="5" id="KW-1185">Reference proteome</keyword>
<feature type="compositionally biased region" description="Low complexity" evidence="2">
    <location>
        <begin position="196"/>
        <end position="218"/>
    </location>
</feature>
<feature type="compositionally biased region" description="Polar residues" evidence="2">
    <location>
        <begin position="159"/>
        <end position="184"/>
    </location>
</feature>
<comment type="similarity">
    <text evidence="1">Belongs to the WAPL family.</text>
</comment>
<dbReference type="Proteomes" id="UP000184267">
    <property type="component" value="Unassembled WGS sequence"/>
</dbReference>
<feature type="region of interest" description="Disordered" evidence="2">
    <location>
        <begin position="129"/>
        <end position="227"/>
    </location>
</feature>
<evidence type="ECO:0000256" key="1">
    <source>
        <dbReference type="ARBA" id="ARBA00006854"/>
    </source>
</evidence>
<dbReference type="InterPro" id="IPR039874">
    <property type="entry name" value="WAPL"/>
</dbReference>
<dbReference type="PANTHER" id="PTHR22100">
    <property type="entry name" value="WINGS APART-LIKE PROTEIN HOMOLOG"/>
    <property type="match status" value="1"/>
</dbReference>
<feature type="region of interest" description="Disordered" evidence="2">
    <location>
        <begin position="842"/>
        <end position="869"/>
    </location>
</feature>
<evidence type="ECO:0000256" key="2">
    <source>
        <dbReference type="SAM" id="MobiDB-lite"/>
    </source>
</evidence>
<feature type="region of interest" description="Disordered" evidence="2">
    <location>
        <begin position="292"/>
        <end position="332"/>
    </location>
</feature>
<dbReference type="Gene3D" id="1.25.10.10">
    <property type="entry name" value="Leucine-rich Repeat Variant"/>
    <property type="match status" value="1"/>
</dbReference>
<dbReference type="InterPro" id="IPR011989">
    <property type="entry name" value="ARM-like"/>
</dbReference>
<dbReference type="InterPro" id="IPR022771">
    <property type="entry name" value="WAPL_C"/>
</dbReference>
<dbReference type="OrthoDB" id="78088at2759"/>
<feature type="region of interest" description="Disordered" evidence="2">
    <location>
        <begin position="1"/>
        <end position="116"/>
    </location>
</feature>